<keyword evidence="7 16" id="KW-0732">Signal</keyword>
<dbReference type="EMBL" id="BSPP01000004">
    <property type="protein sequence ID" value="GLS85961.1"/>
    <property type="molecule type" value="Genomic_DNA"/>
</dbReference>
<sequence length="722" mass="77300">MTSLRSRTCLAALLGQTALIACTLPQLAMAQTTTELEPIVVTGAGTGSATGPVTGTNPATLTGTKTATPVTEVPQSVSVVSTETLKTTNVAKLDGALAYVAGVTGQPYGYDSDTNWIFIRGFNASQSGAYQDGLSNSAYGFGSFFIDPFLIERIEVLKGASSVLYGGSNPGGLVNYVTKAPTGEDSTDLSFGLDEHGRVWASVDQNRKVSDSLSYRLLGKIERVDGHGAFDPGLHALLSGSVEQTLQDGAVLSYGLDLLKVDESHVGNAWLPYTGSVEDASFGRIPRDFNVGEPGHDSYIRDQASVRFGFTQDYGNWTLTNATRYSWADISERSVVAYGYSTFGAPDAVGTLVRGVFDHDTTTRSLVSDTRVETTFNTGGLEHKVMAGLDLKKYNIDILEKSAYPATPLTVVDPIYGAIQPDAAAYKDVDITQRQAGIYLQDQIRWGNGWVGTANMRYDWVETVASADPAAGNPGSKRNDGEMTWRLGLAKEVAQGVTVYGTTSTSFNPTIEPSTAGNDIYPETARQAELGVKWAINDSFLLTASAFDIKRRNVSQSQFGLIAPDTYGYVFSQIGEVQSKGFELEAQGKIAEGLTLSAAYTKMDLDILDDQNAALIGNTPREVPEEFASLQLGWTPASMPELTLTGAARYTGGSWADDANTAWVPSRTVFDLGVSYAMQDDWTANLAITNVADKTYVSSCAGTNYCYYGEGRTASISISKSF</sequence>
<gene>
    <name evidence="19" type="primary">fhuA</name>
    <name evidence="19" type="ORF">GCM10010873_09350</name>
</gene>
<dbReference type="GO" id="GO:0015891">
    <property type="term" value="P:siderophore transport"/>
    <property type="evidence" value="ECO:0007669"/>
    <property type="project" value="InterPro"/>
</dbReference>
<comment type="similarity">
    <text evidence="2 14 15">Belongs to the TonB-dependent receptor family.</text>
</comment>
<feature type="chain" id="PRO_5041444240" evidence="16">
    <location>
        <begin position="31"/>
        <end position="722"/>
    </location>
</feature>
<evidence type="ECO:0000256" key="11">
    <source>
        <dbReference type="ARBA" id="ARBA00023136"/>
    </source>
</evidence>
<organism evidence="19 20">
    <name type="scientific">Cypionkella aquatica</name>
    <dbReference type="NCBI Taxonomy" id="1756042"/>
    <lineage>
        <taxon>Bacteria</taxon>
        <taxon>Pseudomonadati</taxon>
        <taxon>Pseudomonadota</taxon>
        <taxon>Alphaproteobacteria</taxon>
        <taxon>Rhodobacterales</taxon>
        <taxon>Paracoccaceae</taxon>
        <taxon>Cypionkella</taxon>
    </lineage>
</organism>
<evidence type="ECO:0000256" key="16">
    <source>
        <dbReference type="SAM" id="SignalP"/>
    </source>
</evidence>
<keyword evidence="5" id="KW-0410">Iron transport</keyword>
<evidence type="ECO:0000256" key="12">
    <source>
        <dbReference type="ARBA" id="ARBA00023170"/>
    </source>
</evidence>
<proteinExistence type="inferred from homology"/>
<evidence type="ECO:0000313" key="19">
    <source>
        <dbReference type="EMBL" id="GLS85961.1"/>
    </source>
</evidence>
<keyword evidence="10 15" id="KW-0798">TonB box</keyword>
<evidence type="ECO:0000256" key="1">
    <source>
        <dbReference type="ARBA" id="ARBA00004571"/>
    </source>
</evidence>
<dbReference type="SUPFAM" id="SSF56935">
    <property type="entry name" value="Porins"/>
    <property type="match status" value="1"/>
</dbReference>
<comment type="caution">
    <text evidence="19">The sequence shown here is derived from an EMBL/GenBank/DDBJ whole genome shotgun (WGS) entry which is preliminary data.</text>
</comment>
<keyword evidence="6 14" id="KW-0812">Transmembrane</keyword>
<evidence type="ECO:0000256" key="9">
    <source>
        <dbReference type="ARBA" id="ARBA00023065"/>
    </source>
</evidence>
<feature type="domain" description="TonB-dependent receptor plug" evidence="18">
    <location>
        <begin position="70"/>
        <end position="172"/>
    </location>
</feature>
<reference evidence="19 20" key="1">
    <citation type="journal article" date="2014" name="Int. J. Syst. Evol. Microbiol.">
        <title>Complete genome sequence of Corynebacterium casei LMG S-19264T (=DSM 44701T), isolated from a smear-ripened cheese.</title>
        <authorList>
            <consortium name="US DOE Joint Genome Institute (JGI-PGF)"/>
            <person name="Walter F."/>
            <person name="Albersmeier A."/>
            <person name="Kalinowski J."/>
            <person name="Ruckert C."/>
        </authorList>
    </citation>
    <scope>NUCLEOTIDE SEQUENCE [LARGE SCALE GENOMIC DNA]</scope>
    <source>
        <strain evidence="19 20">NBRC 111766</strain>
    </source>
</reference>
<accession>A0AA37U578</accession>
<protein>
    <submittedName>
        <fullName evidence="19">Ligand-gated channel</fullName>
    </submittedName>
</protein>
<keyword evidence="9" id="KW-0406">Ion transport</keyword>
<evidence type="ECO:0000256" key="13">
    <source>
        <dbReference type="ARBA" id="ARBA00023237"/>
    </source>
</evidence>
<feature type="domain" description="TonB-dependent receptor-like beta-barrel" evidence="17">
    <location>
        <begin position="272"/>
        <end position="691"/>
    </location>
</feature>
<dbReference type="Gene3D" id="2.170.130.10">
    <property type="entry name" value="TonB-dependent receptor, plug domain"/>
    <property type="match status" value="1"/>
</dbReference>
<keyword evidence="11 14" id="KW-0472">Membrane</keyword>
<dbReference type="GO" id="GO:0038023">
    <property type="term" value="F:signaling receptor activity"/>
    <property type="evidence" value="ECO:0007669"/>
    <property type="project" value="InterPro"/>
</dbReference>
<keyword evidence="20" id="KW-1185">Reference proteome</keyword>
<dbReference type="RefSeq" id="WP_284324172.1">
    <property type="nucleotide sequence ID" value="NZ_BSPP01000004.1"/>
</dbReference>
<evidence type="ECO:0000259" key="18">
    <source>
        <dbReference type="Pfam" id="PF07715"/>
    </source>
</evidence>
<dbReference type="InterPro" id="IPR039426">
    <property type="entry name" value="TonB-dep_rcpt-like"/>
</dbReference>
<dbReference type="PROSITE" id="PS51257">
    <property type="entry name" value="PROKAR_LIPOPROTEIN"/>
    <property type="match status" value="1"/>
</dbReference>
<dbReference type="NCBIfam" id="TIGR01783">
    <property type="entry name" value="TonB-siderophor"/>
    <property type="match status" value="1"/>
</dbReference>
<dbReference type="InterPro" id="IPR037066">
    <property type="entry name" value="Plug_dom_sf"/>
</dbReference>
<dbReference type="InterPro" id="IPR036942">
    <property type="entry name" value="Beta-barrel_TonB_sf"/>
</dbReference>
<keyword evidence="12" id="KW-0675">Receptor</keyword>
<keyword evidence="3 14" id="KW-0813">Transport</keyword>
<evidence type="ECO:0000259" key="17">
    <source>
        <dbReference type="Pfam" id="PF00593"/>
    </source>
</evidence>
<evidence type="ECO:0000256" key="15">
    <source>
        <dbReference type="RuleBase" id="RU003357"/>
    </source>
</evidence>
<evidence type="ECO:0000256" key="6">
    <source>
        <dbReference type="ARBA" id="ARBA00022692"/>
    </source>
</evidence>
<evidence type="ECO:0000256" key="5">
    <source>
        <dbReference type="ARBA" id="ARBA00022496"/>
    </source>
</evidence>
<dbReference type="GO" id="GO:0015344">
    <property type="term" value="F:siderophore uptake transmembrane transporter activity"/>
    <property type="evidence" value="ECO:0007669"/>
    <property type="project" value="TreeGrafter"/>
</dbReference>
<dbReference type="Pfam" id="PF07715">
    <property type="entry name" value="Plug"/>
    <property type="match status" value="1"/>
</dbReference>
<keyword evidence="4 14" id="KW-1134">Transmembrane beta strand</keyword>
<comment type="subcellular location">
    <subcellularLocation>
        <location evidence="1 14">Cell outer membrane</location>
        <topology evidence="1 14">Multi-pass membrane protein</topology>
    </subcellularLocation>
</comment>
<keyword evidence="8" id="KW-0408">Iron</keyword>
<evidence type="ECO:0000256" key="8">
    <source>
        <dbReference type="ARBA" id="ARBA00023004"/>
    </source>
</evidence>
<dbReference type="PANTHER" id="PTHR32552">
    <property type="entry name" value="FERRICHROME IRON RECEPTOR-RELATED"/>
    <property type="match status" value="1"/>
</dbReference>
<dbReference type="AlphaFoldDB" id="A0AA37U578"/>
<evidence type="ECO:0000256" key="10">
    <source>
        <dbReference type="ARBA" id="ARBA00023077"/>
    </source>
</evidence>
<dbReference type="FunFam" id="2.170.130.10:FF:000001">
    <property type="entry name" value="Catecholate siderophore TonB-dependent receptor"/>
    <property type="match status" value="1"/>
</dbReference>
<evidence type="ECO:0000256" key="2">
    <source>
        <dbReference type="ARBA" id="ARBA00009810"/>
    </source>
</evidence>
<dbReference type="InterPro" id="IPR000531">
    <property type="entry name" value="Beta-barrel_TonB"/>
</dbReference>
<dbReference type="GO" id="GO:0009279">
    <property type="term" value="C:cell outer membrane"/>
    <property type="evidence" value="ECO:0007669"/>
    <property type="project" value="UniProtKB-SubCell"/>
</dbReference>
<keyword evidence="13 14" id="KW-0998">Cell outer membrane</keyword>
<dbReference type="Pfam" id="PF00593">
    <property type="entry name" value="TonB_dep_Rec_b-barrel"/>
    <property type="match status" value="1"/>
</dbReference>
<evidence type="ECO:0000256" key="4">
    <source>
        <dbReference type="ARBA" id="ARBA00022452"/>
    </source>
</evidence>
<dbReference type="Gene3D" id="2.40.170.20">
    <property type="entry name" value="TonB-dependent receptor, beta-barrel domain"/>
    <property type="match status" value="1"/>
</dbReference>
<dbReference type="CDD" id="cd01347">
    <property type="entry name" value="ligand_gated_channel"/>
    <property type="match status" value="1"/>
</dbReference>
<dbReference type="PROSITE" id="PS52016">
    <property type="entry name" value="TONB_DEPENDENT_REC_3"/>
    <property type="match status" value="1"/>
</dbReference>
<evidence type="ECO:0000256" key="14">
    <source>
        <dbReference type="PROSITE-ProRule" id="PRU01360"/>
    </source>
</evidence>
<name>A0AA37U578_9RHOB</name>
<evidence type="ECO:0000256" key="7">
    <source>
        <dbReference type="ARBA" id="ARBA00022729"/>
    </source>
</evidence>
<dbReference type="InterPro" id="IPR010105">
    <property type="entry name" value="TonB_sidphr_rcpt"/>
</dbReference>
<feature type="signal peptide" evidence="16">
    <location>
        <begin position="1"/>
        <end position="30"/>
    </location>
</feature>
<dbReference type="PANTHER" id="PTHR32552:SF68">
    <property type="entry name" value="FERRICHROME OUTER MEMBRANE TRANSPORTER_PHAGE RECEPTOR"/>
    <property type="match status" value="1"/>
</dbReference>
<evidence type="ECO:0000313" key="20">
    <source>
        <dbReference type="Proteomes" id="UP001157355"/>
    </source>
</evidence>
<evidence type="ECO:0000256" key="3">
    <source>
        <dbReference type="ARBA" id="ARBA00022448"/>
    </source>
</evidence>
<dbReference type="InterPro" id="IPR012910">
    <property type="entry name" value="Plug_dom"/>
</dbReference>
<dbReference type="Proteomes" id="UP001157355">
    <property type="component" value="Unassembled WGS sequence"/>
</dbReference>